<reference evidence="2" key="1">
    <citation type="submission" date="2023-03" db="EMBL/GenBank/DDBJ databases">
        <title>Chromosome-scale reference genome and RAD-based genetic map of yellow starthistle (Centaurea solstitialis) reveal putative structural variation and QTLs associated with invader traits.</title>
        <authorList>
            <person name="Reatini B."/>
            <person name="Cang F.A."/>
            <person name="Jiang Q."/>
            <person name="Mckibben M.T.W."/>
            <person name="Barker M.S."/>
            <person name="Rieseberg L.H."/>
            <person name="Dlugosch K.M."/>
        </authorList>
    </citation>
    <scope>NUCLEOTIDE SEQUENCE</scope>
    <source>
        <strain evidence="2">CAN-66</strain>
        <tissue evidence="2">Leaf</tissue>
    </source>
</reference>
<feature type="coiled-coil region" evidence="1">
    <location>
        <begin position="446"/>
        <end position="508"/>
    </location>
</feature>
<evidence type="ECO:0000313" key="2">
    <source>
        <dbReference type="EMBL" id="KAJ9555262.1"/>
    </source>
</evidence>
<dbReference type="AlphaFoldDB" id="A0AA38WBC7"/>
<gene>
    <name evidence="2" type="ORF">OSB04_009876</name>
</gene>
<feature type="coiled-coil region" evidence="1">
    <location>
        <begin position="284"/>
        <end position="350"/>
    </location>
</feature>
<accession>A0AA38WBC7</accession>
<sequence>MTTREAFAIGSDTKPPVLFREISEKLSIQEKEYNEIQKKFSALSEEKEVLLGHIKKVETMLLKRGQTDQTIFLNKPKEFKAYNVREGLGFENPHYLKRAIRFVPTLYDTIYFNLDKKYRMRFTRSSEEVEAEHDKRRKQKDNVQIPFNYARLNDSYREECKQFKSDDSPVDNSKFYEFRYYKTLKDLEDERRMNSSEKDQMLCKISDLQKQVYKLKRELQIFSNSSSSVHKSSNTSETSFVCASTTSEDSVKSENALQLSTIVNSICCVCSAKKFVESEAVSKVKSLELRNAQLSNQISDFEQLIILERSNFEKERKFFEEERKVFENERKSFELNSVKLSKKISDLENQIVFERKDFEKTKSAFESKKNSLKKPSLRVGKYQTMMHDFEEEIHGVKSERKFDDKKSVELQKQIVVLQNQLSDVLRHEKTVLEQIIAEPKKPSLVEKDFENQKEAFKAEINKLTRKLSGLSTDIMNEQRLRSDQQKKFNDLLEERNKLSSKVKALEEIIAKPHGSIHTYGTTRSNIKSSGNHRFSNSKFVWQVKGSNAKETYFTGSEVIKLLWTASAGSPTQEVILERNEG</sequence>
<comment type="caution">
    <text evidence="2">The sequence shown here is derived from an EMBL/GenBank/DDBJ whole genome shotgun (WGS) entry which is preliminary data.</text>
</comment>
<feature type="coiled-coil region" evidence="1">
    <location>
        <begin position="19"/>
        <end position="46"/>
    </location>
</feature>
<organism evidence="2 3">
    <name type="scientific">Centaurea solstitialis</name>
    <name type="common">yellow star-thistle</name>
    <dbReference type="NCBI Taxonomy" id="347529"/>
    <lineage>
        <taxon>Eukaryota</taxon>
        <taxon>Viridiplantae</taxon>
        <taxon>Streptophyta</taxon>
        <taxon>Embryophyta</taxon>
        <taxon>Tracheophyta</taxon>
        <taxon>Spermatophyta</taxon>
        <taxon>Magnoliopsida</taxon>
        <taxon>eudicotyledons</taxon>
        <taxon>Gunneridae</taxon>
        <taxon>Pentapetalae</taxon>
        <taxon>asterids</taxon>
        <taxon>campanulids</taxon>
        <taxon>Asterales</taxon>
        <taxon>Asteraceae</taxon>
        <taxon>Carduoideae</taxon>
        <taxon>Cardueae</taxon>
        <taxon>Centaureinae</taxon>
        <taxon>Centaurea</taxon>
    </lineage>
</organism>
<keyword evidence="3" id="KW-1185">Reference proteome</keyword>
<evidence type="ECO:0000313" key="3">
    <source>
        <dbReference type="Proteomes" id="UP001172457"/>
    </source>
</evidence>
<name>A0AA38WBC7_9ASTR</name>
<proteinExistence type="predicted"/>
<protein>
    <submittedName>
        <fullName evidence="2">Uncharacterized protein</fullName>
    </submittedName>
</protein>
<dbReference type="Proteomes" id="UP001172457">
    <property type="component" value="Chromosome 3"/>
</dbReference>
<evidence type="ECO:0000256" key="1">
    <source>
        <dbReference type="SAM" id="Coils"/>
    </source>
</evidence>
<dbReference type="EMBL" id="JARYMX010000003">
    <property type="protein sequence ID" value="KAJ9555262.1"/>
    <property type="molecule type" value="Genomic_DNA"/>
</dbReference>
<keyword evidence="1" id="KW-0175">Coiled coil</keyword>